<dbReference type="Proteomes" id="UP000197153">
    <property type="component" value="Chromosome 1"/>
</dbReference>
<dbReference type="AlphaFoldDB" id="A0A248JM15"/>
<feature type="signal peptide" evidence="1">
    <location>
        <begin position="1"/>
        <end position="27"/>
    </location>
</feature>
<organism evidence="3 4">
    <name type="scientific">Nitrospirillum viridazoti CBAmc</name>
    <dbReference type="NCBI Taxonomy" id="1441467"/>
    <lineage>
        <taxon>Bacteria</taxon>
        <taxon>Pseudomonadati</taxon>
        <taxon>Pseudomonadota</taxon>
        <taxon>Alphaproteobacteria</taxon>
        <taxon>Rhodospirillales</taxon>
        <taxon>Azospirillaceae</taxon>
        <taxon>Nitrospirillum</taxon>
        <taxon>Nitrospirillum viridazoti</taxon>
    </lineage>
</organism>
<dbReference type="InterPro" id="IPR007461">
    <property type="entry name" value="Ysc84_actin-binding"/>
</dbReference>
<sequence>MIDRRQVLAGAAAGVALALGTAMPARAEVTEAQLMVERARLTAMTLLGDPQYAPLKNLLGRAKGVLILPNVIQAGFFLGGGGGTGVLVARGTDGSWSGPAFYTMAEASFGLQFGGQQAQMMLVIMTDKGLNAVMDRSVKLGADAKVAVGELGTQVGAGYGVGVDADMYVYAKTSGLFGGLAVDGSVITPRKEWNDIFYGQQTTPEQILLDRAFFRPEAQALASVLSGS</sequence>
<evidence type="ECO:0000313" key="3">
    <source>
        <dbReference type="EMBL" id="ASG19762.1"/>
    </source>
</evidence>
<reference evidence="3 4" key="1">
    <citation type="submission" date="2017-06" db="EMBL/GenBank/DDBJ databases">
        <title>Complete genome sequence of Nitrospirillum amazonense strain CBAmC, an endophytic nitrogen-fixing and plant growth-promoting bacterium, isolated from sugarcane.</title>
        <authorList>
            <person name="Schwab S."/>
            <person name="dos Santos Teixeira K.R."/>
            <person name="Simoes Araujo J.L."/>
            <person name="Soares Vidal M."/>
            <person name="Borges de Freitas H.R."/>
            <person name="Rivello Crivelaro A.L."/>
            <person name="Bueno de Camargo Nunes A."/>
            <person name="dos Santos C.M."/>
            <person name="Palmeira da Silva Rosa D."/>
            <person name="da Silva Padilha D."/>
            <person name="da Silva E."/>
            <person name="Araujo Terra L."/>
            <person name="Soares Mendes V."/>
            <person name="Farinelli L."/>
            <person name="Magalhaes Cruz L."/>
            <person name="Baldani J.I."/>
        </authorList>
    </citation>
    <scope>NUCLEOTIDE SEQUENCE [LARGE SCALE GENOMIC DNA]</scope>
    <source>
        <strain evidence="3 4">CBAmC</strain>
    </source>
</reference>
<dbReference type="PROSITE" id="PS51318">
    <property type="entry name" value="TAT"/>
    <property type="match status" value="1"/>
</dbReference>
<dbReference type="Pfam" id="PF04366">
    <property type="entry name" value="Ysc84"/>
    <property type="match status" value="1"/>
</dbReference>
<evidence type="ECO:0000259" key="2">
    <source>
        <dbReference type="Pfam" id="PF04366"/>
    </source>
</evidence>
<dbReference type="EMBL" id="CP022110">
    <property type="protein sequence ID" value="ASG19762.1"/>
    <property type="molecule type" value="Genomic_DNA"/>
</dbReference>
<name>A0A248JM15_9PROT</name>
<dbReference type="PANTHER" id="PTHR15629:SF2">
    <property type="entry name" value="SH3 DOMAIN-CONTAINING YSC84-LIKE PROTEIN 1"/>
    <property type="match status" value="1"/>
</dbReference>
<feature type="domain" description="Ysc84 actin-binding" evidence="2">
    <location>
        <begin position="106"/>
        <end position="226"/>
    </location>
</feature>
<proteinExistence type="predicted"/>
<dbReference type="InterPro" id="IPR006311">
    <property type="entry name" value="TAT_signal"/>
</dbReference>
<keyword evidence="4" id="KW-1185">Reference proteome</keyword>
<keyword evidence="1" id="KW-0732">Signal</keyword>
<dbReference type="GO" id="GO:0035091">
    <property type="term" value="F:phosphatidylinositol binding"/>
    <property type="evidence" value="ECO:0007669"/>
    <property type="project" value="TreeGrafter"/>
</dbReference>
<evidence type="ECO:0000313" key="4">
    <source>
        <dbReference type="Proteomes" id="UP000197153"/>
    </source>
</evidence>
<evidence type="ECO:0000256" key="1">
    <source>
        <dbReference type="SAM" id="SignalP"/>
    </source>
</evidence>
<dbReference type="KEGG" id="nao:Y958_02155"/>
<feature type="chain" id="PRO_5012309450" description="Ysc84 actin-binding domain-containing protein" evidence="1">
    <location>
        <begin position="28"/>
        <end position="228"/>
    </location>
</feature>
<protein>
    <recommendedName>
        <fullName evidence="2">Ysc84 actin-binding domain-containing protein</fullName>
    </recommendedName>
</protein>
<accession>A0A248JM15</accession>
<dbReference type="PANTHER" id="PTHR15629">
    <property type="entry name" value="SH3YL1 PROTEIN"/>
    <property type="match status" value="1"/>
</dbReference>
<gene>
    <name evidence="3" type="ORF">Y958_02155</name>
</gene>
<dbReference type="CDD" id="cd11524">
    <property type="entry name" value="SYLF"/>
    <property type="match status" value="1"/>
</dbReference>
<dbReference type="InterPro" id="IPR051702">
    <property type="entry name" value="SH3_domain_YSC84-like"/>
</dbReference>
<dbReference type="RefSeq" id="WP_088870728.1">
    <property type="nucleotide sequence ID" value="NZ_CP022110.1"/>
</dbReference>